<dbReference type="EMBL" id="PYLW01000043">
    <property type="protein sequence ID" value="PSV88144.1"/>
    <property type="molecule type" value="Genomic_DNA"/>
</dbReference>
<evidence type="ECO:0000313" key="1">
    <source>
        <dbReference type="EMBL" id="PSV88144.1"/>
    </source>
</evidence>
<dbReference type="AlphaFoldDB" id="A0A2T3M7J6"/>
<proteinExistence type="predicted"/>
<accession>A0A2T3M7J6</accession>
<gene>
    <name evidence="1" type="ORF">C9I88_19920</name>
</gene>
<evidence type="ECO:0000313" key="2">
    <source>
        <dbReference type="Proteomes" id="UP000241954"/>
    </source>
</evidence>
<protein>
    <submittedName>
        <fullName evidence="1">Uncharacterized protein</fullName>
    </submittedName>
</protein>
<comment type="caution">
    <text evidence="1">The sequence shown here is derived from an EMBL/GenBank/DDBJ whole genome shotgun (WGS) entry which is preliminary data.</text>
</comment>
<dbReference type="Proteomes" id="UP000241954">
    <property type="component" value="Unassembled WGS sequence"/>
</dbReference>
<reference evidence="1 2" key="1">
    <citation type="submission" date="2018-01" db="EMBL/GenBank/DDBJ databases">
        <title>Whole genome sequencing of Histamine producing bacteria.</title>
        <authorList>
            <person name="Butler K."/>
        </authorList>
    </citation>
    <scope>NUCLEOTIDE SEQUENCE [LARGE SCALE GENOMIC DNA]</scope>
    <source>
        <strain evidence="1 2">NCIMB 13481</strain>
    </source>
</reference>
<name>A0A2T3M7J6_9GAMM</name>
<sequence length="64" mass="7458">MSNYLDHEIESRLIAIFKDQMLYLKWLSLPLKALNGLSPLQILESENKDKLIEIITKIEHGDFS</sequence>
<organism evidence="1 2">
    <name type="scientific">Photobacterium iliopiscarium</name>
    <dbReference type="NCBI Taxonomy" id="56192"/>
    <lineage>
        <taxon>Bacteria</taxon>
        <taxon>Pseudomonadati</taxon>
        <taxon>Pseudomonadota</taxon>
        <taxon>Gammaproteobacteria</taxon>
        <taxon>Vibrionales</taxon>
        <taxon>Vibrionaceae</taxon>
        <taxon>Photobacterium</taxon>
    </lineage>
</organism>